<dbReference type="EMBL" id="UGVN01000003">
    <property type="protein sequence ID" value="SUE95431.1"/>
    <property type="molecule type" value="Genomic_DNA"/>
</dbReference>
<evidence type="ECO:0000313" key="2">
    <source>
        <dbReference type="EMBL" id="SUE95431.1"/>
    </source>
</evidence>
<name>A0A379PNL4_9PROT</name>
<gene>
    <name evidence="2" type="ORF">NCTC13291_04316</name>
</gene>
<dbReference type="Proteomes" id="UP000254919">
    <property type="component" value="Unassembled WGS sequence"/>
</dbReference>
<proteinExistence type="predicted"/>
<sequence length="113" mass="12075">MSQPTPTRSQTLSPAALEIWQMPLARALGPLRLSGGTGGVGISLMQRRVVGWRPLPDWVDGTACAAVMRHALREHLDAAGRLGLWRRGSQARTRSRQGFGGGAGQGRGPRRPG</sequence>
<organism evidence="2 3">
    <name type="scientific">Roseomonas mucosa</name>
    <dbReference type="NCBI Taxonomy" id="207340"/>
    <lineage>
        <taxon>Bacteria</taxon>
        <taxon>Pseudomonadati</taxon>
        <taxon>Pseudomonadota</taxon>
        <taxon>Alphaproteobacteria</taxon>
        <taxon>Acetobacterales</taxon>
        <taxon>Roseomonadaceae</taxon>
        <taxon>Roseomonas</taxon>
    </lineage>
</organism>
<protein>
    <submittedName>
        <fullName evidence="2">Uncharacterized protein</fullName>
    </submittedName>
</protein>
<reference evidence="2 3" key="1">
    <citation type="submission" date="2018-06" db="EMBL/GenBank/DDBJ databases">
        <authorList>
            <consortium name="Pathogen Informatics"/>
            <person name="Doyle S."/>
        </authorList>
    </citation>
    <scope>NUCLEOTIDE SEQUENCE [LARGE SCALE GENOMIC DNA]</scope>
    <source>
        <strain evidence="2 3">NCTC13291</strain>
    </source>
</reference>
<feature type="compositionally biased region" description="Gly residues" evidence="1">
    <location>
        <begin position="98"/>
        <end position="107"/>
    </location>
</feature>
<evidence type="ECO:0000313" key="3">
    <source>
        <dbReference type="Proteomes" id="UP000254919"/>
    </source>
</evidence>
<accession>A0A379PNL4</accession>
<evidence type="ECO:0000256" key="1">
    <source>
        <dbReference type="SAM" id="MobiDB-lite"/>
    </source>
</evidence>
<feature type="region of interest" description="Disordered" evidence="1">
    <location>
        <begin position="87"/>
        <end position="113"/>
    </location>
</feature>
<dbReference type="AlphaFoldDB" id="A0A379PNL4"/>